<evidence type="ECO:0000256" key="6">
    <source>
        <dbReference type="ARBA" id="ARBA00023180"/>
    </source>
</evidence>
<name>A0A023GMT1_AMBTT</name>
<dbReference type="EMBL" id="GBBM01001243">
    <property type="protein sequence ID" value="JAC34175.1"/>
    <property type="molecule type" value="mRNA"/>
</dbReference>
<keyword evidence="3" id="KW-0732">Signal</keyword>
<evidence type="ECO:0000256" key="1">
    <source>
        <dbReference type="ARBA" id="ARBA00010599"/>
    </source>
</evidence>
<keyword evidence="4" id="KW-1133">Transmembrane helix</keyword>
<evidence type="ECO:0000256" key="4">
    <source>
        <dbReference type="ARBA" id="ARBA00022989"/>
    </source>
</evidence>
<protein>
    <submittedName>
        <fullName evidence="11">Putative secreted protein</fullName>
    </submittedName>
</protein>
<evidence type="ECO:0000256" key="2">
    <source>
        <dbReference type="ARBA" id="ARBA00022692"/>
    </source>
</evidence>
<evidence type="ECO:0000256" key="5">
    <source>
        <dbReference type="ARBA" id="ARBA00023136"/>
    </source>
</evidence>
<evidence type="ECO:0000256" key="10">
    <source>
        <dbReference type="ARBA" id="ARBA00044960"/>
    </source>
</evidence>
<dbReference type="InterPro" id="IPR029382">
    <property type="entry name" value="NCU-G1"/>
</dbReference>
<keyword evidence="5" id="KW-0472">Membrane</keyword>
<keyword evidence="7" id="KW-0458">Lysosome</keyword>
<dbReference type="GO" id="GO:0005765">
    <property type="term" value="C:lysosomal membrane"/>
    <property type="evidence" value="ECO:0007669"/>
    <property type="project" value="UniProtKB-SubCell"/>
</dbReference>
<comment type="subunit">
    <text evidence="10">Interacts (via lumenal domain) with lysosomal protein MFSD1; the interaction starts while both proteins are still in the endoplasmic reticulum and is required for stabilization of MFSD1 in lysosomes but has no direct effect on its targeting to lysosomes or transporter activity.</text>
</comment>
<evidence type="ECO:0000256" key="9">
    <source>
        <dbReference type="ARBA" id="ARBA00024189"/>
    </source>
</evidence>
<feature type="non-terminal residue" evidence="11">
    <location>
        <position position="1"/>
    </location>
</feature>
<proteinExistence type="evidence at transcript level"/>
<dbReference type="AlphaFoldDB" id="A0A023GMT1"/>
<dbReference type="Pfam" id="PF15065">
    <property type="entry name" value="NCU-G1"/>
    <property type="match status" value="1"/>
</dbReference>
<evidence type="ECO:0000256" key="7">
    <source>
        <dbReference type="ARBA" id="ARBA00023228"/>
    </source>
</evidence>
<evidence type="ECO:0000313" key="11">
    <source>
        <dbReference type="EMBL" id="JAC34175.1"/>
    </source>
</evidence>
<keyword evidence="2" id="KW-0812">Transmembrane</keyword>
<dbReference type="PANTHER" id="PTHR31981:SF1">
    <property type="entry name" value="GLYCOSYLATED LYSOSOMAL MEMBRANE PROTEIN"/>
    <property type="match status" value="1"/>
</dbReference>
<organism evidence="11">
    <name type="scientific">Amblyomma triste</name>
    <name type="common">Neotropical tick</name>
    <dbReference type="NCBI Taxonomy" id="251400"/>
    <lineage>
        <taxon>Eukaryota</taxon>
        <taxon>Metazoa</taxon>
        <taxon>Ecdysozoa</taxon>
        <taxon>Arthropoda</taxon>
        <taxon>Chelicerata</taxon>
        <taxon>Arachnida</taxon>
        <taxon>Acari</taxon>
        <taxon>Parasitiformes</taxon>
        <taxon>Ixodida</taxon>
        <taxon>Ixodoidea</taxon>
        <taxon>Ixodidae</taxon>
        <taxon>Amblyomminae</taxon>
        <taxon>Amblyomma</taxon>
    </lineage>
</organism>
<reference evidence="11" key="1">
    <citation type="submission" date="2014-03" db="EMBL/GenBank/DDBJ databases">
        <title>The sialotranscriptome of Amblyomma triste, Amblyomma parvum and Amblyomma cajennense ticks, uncovered by 454-based RNA-seq.</title>
        <authorList>
            <person name="Garcia G.R."/>
            <person name="Gardinassi L.G."/>
            <person name="Ribeiro J.M."/>
            <person name="Anatriello E."/>
            <person name="Ferreira B.R."/>
            <person name="Moreira H.N."/>
            <person name="Mafra C."/>
            <person name="Olegario M.M."/>
            <person name="Szabo P.J."/>
            <person name="Miranda-Santos I.K."/>
            <person name="Maruyama S.R."/>
        </authorList>
    </citation>
    <scope>NUCLEOTIDE SEQUENCE</scope>
    <source>
        <strain evidence="11">Mato Grasso do Sul</strain>
        <tissue evidence="11">Salivary glands</tissue>
    </source>
</reference>
<dbReference type="PANTHER" id="PTHR31981">
    <property type="entry name" value="GLYCOSYLATED LYSOSOMAL MEMBRANE PROTEIN"/>
    <property type="match status" value="1"/>
</dbReference>
<comment type="similarity">
    <text evidence="1">Belongs to the GLMP family.</text>
</comment>
<keyword evidence="6" id="KW-0325">Glycoprotein</keyword>
<comment type="subcellular location">
    <subcellularLocation>
        <location evidence="9">Lysosome membrane</location>
        <topology evidence="9">Single-pass type I membrane protein</topology>
        <orientation evidence="9">Lumenal side</orientation>
    </subcellularLocation>
</comment>
<sequence length="415" mass="45366">ARDLATGRAVSAVLYEVESSHDCEVYFVAVLTAAYAEDKRKLTAHLNPFCDAKQECGLCYVTAEGSIDTIHYFWSVLGAPAALSIQTFRDSQLTNISWDALRKHKLNEAIFKFSGPVLSSSAVVISKLWEYNDPDNKAKMNSTVVNGTHVIDQSHLLWRSIEGCVGNGSSIVTATFIANGTKSTRDEGFFSRNGTIQFTLEVRDSDGHDTQLPHLFYTSNSSQMQLSLLDLSPQLGKTSQFAFELTILDDSSQNGSYSISKETTFDDEYTPGVFTNVVAVFDVQENSTSTFYLHWKPVCYRDSGRTVTLSVDAAIHNSTPAAGWWTFNVATAWLTSRVPLVASTAISVSFGSEGDGWYQENRYAIWAMSAGFGVLPEEHVSATVLSVTSVGLGIPAIVALGTVIYVSLHKPEPKL</sequence>
<accession>A0A023GMT1</accession>
<evidence type="ECO:0000256" key="8">
    <source>
        <dbReference type="ARBA" id="ARBA00024176"/>
    </source>
</evidence>
<evidence type="ECO:0000256" key="3">
    <source>
        <dbReference type="ARBA" id="ARBA00022729"/>
    </source>
</evidence>
<comment type="function">
    <text evidence="8">Required to protect lysosomal transporter MFSD1 from lysosomal proteolysis and for MFSD1 lysosomal localization.</text>
</comment>